<dbReference type="Gene3D" id="3.30.420.10">
    <property type="entry name" value="Ribonuclease H-like superfamily/Ribonuclease H"/>
    <property type="match status" value="1"/>
</dbReference>
<dbReference type="Pfam" id="PF13976">
    <property type="entry name" value="gag_pre-integrs"/>
    <property type="match status" value="1"/>
</dbReference>
<feature type="region of interest" description="Disordered" evidence="2">
    <location>
        <begin position="1156"/>
        <end position="1175"/>
    </location>
</feature>
<feature type="region of interest" description="Disordered" evidence="2">
    <location>
        <begin position="1660"/>
        <end position="1711"/>
    </location>
</feature>
<dbReference type="InterPro" id="IPR025724">
    <property type="entry name" value="GAG-pre-integrase_dom"/>
</dbReference>
<dbReference type="Pfam" id="PF25597">
    <property type="entry name" value="SH3_retrovirus"/>
    <property type="match status" value="1"/>
</dbReference>
<name>A0A6L2MFM3_TANCI</name>
<dbReference type="EMBL" id="BKCJ010006560">
    <property type="protein sequence ID" value="GEU72781.1"/>
    <property type="molecule type" value="Genomic_DNA"/>
</dbReference>
<evidence type="ECO:0000256" key="1">
    <source>
        <dbReference type="SAM" id="Coils"/>
    </source>
</evidence>
<feature type="compositionally biased region" description="Acidic residues" evidence="2">
    <location>
        <begin position="1693"/>
        <end position="1702"/>
    </location>
</feature>
<feature type="domain" description="Retroviral polymerase SH3-like" evidence="4">
    <location>
        <begin position="725"/>
        <end position="780"/>
    </location>
</feature>
<reference evidence="5" key="1">
    <citation type="journal article" date="2019" name="Sci. Rep.">
        <title>Draft genome of Tanacetum cinerariifolium, the natural source of mosquito coil.</title>
        <authorList>
            <person name="Yamashiro T."/>
            <person name="Shiraishi A."/>
            <person name="Satake H."/>
            <person name="Nakayama K."/>
        </authorList>
    </citation>
    <scope>NUCLEOTIDE SEQUENCE</scope>
</reference>
<dbReference type="SUPFAM" id="SSF53098">
    <property type="entry name" value="Ribonuclease H-like"/>
    <property type="match status" value="1"/>
</dbReference>
<accession>A0A6L2MFM3</accession>
<feature type="compositionally biased region" description="Basic and acidic residues" evidence="2">
    <location>
        <begin position="465"/>
        <end position="474"/>
    </location>
</feature>
<sequence>MTIDETLPPSKTSPLVDDDLDEEEAIKVTEKKSLENDIVDETLEIDEIVNIKESRNHPLENGTGIEIVVYADSDHAGDYMDRKSTSGICTFVGCCLTSGFSKKQSALTISTTEAEYVSVEKALPRTIANADGTSTSTIPGLVTTEEKAQKKNDVKAKSMLLMALPNEHLLTFSQYKDAKSLFEAIQARFDGNDATKKTQKTLLKQMYENFNAPSKESLDSIFNMLQKIVSQLAILDLDIMSIDDLYKNFKIVEHEVKRTITPSSSSGSQNMAFLSSSGSTNKVDTANIQVSTISTLVSTVSSHDNTTNLSDATMYAFLANQPNGSQLVHEDLEQIYEDDLEEIDLKWQLALLSMKARRPRNQDSSRKTVNVEDISSKAMVVIDGVSFDWSYMADNEVPTNMDLMAFSDSKFQHLEFEGYGPKANKSVCVDTSNKIKKAPDAPIIKDWVSDSDEDESEVMVLKSDNVQHKHERANQPRKVSQNPKNNRTKFLPKSRIVPISTAKQSSSKAAAPVSVARPINTAAPKRMIIKNMMEDLLLLQTVLNETRDKKNNVLFTETECLILSSDFKLPDESQVLLKVPRKNNMYSFDLKNVVPSKGLTCLFAKATNDESNLWHRRLGHINFKTMNKLVKGNLFCGIKRIKREFSNAKTPQQNRVAKRKNMTLIEASRTMLEDLLLPIPFWAEAVNTACYVQNKVLVTKPHNKTPYELLIGISPIISFMRPFGCPVTILNTFDHLGKFDGKADEGFLVGYSINSKAFRVYNSRTRNVEKNLHVNFLENKPNVAGSGLEWLFDIDSLINLMNYQPISVGNRTNGNVGSKINSDVGQAGKDVKSASTPMETHKPLSKDADGTNVDVHLYRSMIGSLMYLTSSRPDIMFVVCACSRFQVQPKVSHMHVVKRIFRYLKGQPTLGLWYPKDSPLELKAYFDNDYAGASLDRKSTTGGCQFLGSRLISWQCKKQTIVTKIHVDNESAICVVNNHVYHSKTKHIEIRHHFIRDSYEKRLINDKKELAIPRQTTTGKEFANLLMAGSLPKTISAKSNDNTEFHKIVDFLPSCSITYALTAVVISESSVRSDLLFDDKDGITCLTNDEIFKNLALMRYEPLSTKLTFQKGTIGGTYAQTRSERLLEKPNEPPLSEGHTSGSEEGRMEHTVKLTDTVPPTPHDSPLTEGYTPESDVGRLRLDDLMDICIPFSNRVTTLENELSRTKDVYHKAFITLTKRLKKLETQLKQKRRKAVIHSLDEEEPSVDIEDSPKQGMMIEELGKDKNVNLASEQGEVKETTEPSKDDDDVTIAETLLNIKRRTTKDKGKGIMQETEIPKKIKKRELIQLSLNEELAQKLHAKELAKETASQEQEKYNLEKTLELQRQLDQRREDVTQEVMKRSGFHLQQESLKKQKLDEQIEEEVEAQTDSDQEVEEMKLYMRIVPDEEIAIDVIPLATKPPVIVEYKIVKEGKTSTYHIIRADESTKRYNSLINLLENIDREDFATLWKLVKDKHGNTRPEEVSVPSRGLYKTKPPSPKVIKTLIQVLRQGQETHTKNKKTIVVGENEILTREIQTHMKSWVDIIRKNAICLGGHKDYVSACLCHMLYYIETSTPHNLAFFILKRMEKTRFKLKNLLPYGMLLNRLFKHVVSVSPKLAFDHYLSHDRAMHLLAPHYERKTRADQGKERPRELNASSSSFTLNHPSSSQPLDDSIDENDDESFYSNPFSSF</sequence>
<organism evidence="5">
    <name type="scientific">Tanacetum cinerariifolium</name>
    <name type="common">Dalmatian daisy</name>
    <name type="synonym">Chrysanthemum cinerariifolium</name>
    <dbReference type="NCBI Taxonomy" id="118510"/>
    <lineage>
        <taxon>Eukaryota</taxon>
        <taxon>Viridiplantae</taxon>
        <taxon>Streptophyta</taxon>
        <taxon>Embryophyta</taxon>
        <taxon>Tracheophyta</taxon>
        <taxon>Spermatophyta</taxon>
        <taxon>Magnoliopsida</taxon>
        <taxon>eudicotyledons</taxon>
        <taxon>Gunneridae</taxon>
        <taxon>Pentapetalae</taxon>
        <taxon>asterids</taxon>
        <taxon>campanulids</taxon>
        <taxon>Asterales</taxon>
        <taxon>Asteraceae</taxon>
        <taxon>Asteroideae</taxon>
        <taxon>Anthemideae</taxon>
        <taxon>Anthemidinae</taxon>
        <taxon>Tanacetum</taxon>
    </lineage>
</organism>
<feature type="region of interest" description="Disordered" evidence="2">
    <location>
        <begin position="1"/>
        <end position="21"/>
    </location>
</feature>
<dbReference type="Pfam" id="PF14223">
    <property type="entry name" value="Retrotran_gag_2"/>
    <property type="match status" value="1"/>
</dbReference>
<feature type="compositionally biased region" description="Polar residues" evidence="2">
    <location>
        <begin position="1674"/>
        <end position="1691"/>
    </location>
</feature>
<dbReference type="InterPro" id="IPR057670">
    <property type="entry name" value="SH3_retrovirus"/>
</dbReference>
<feature type="compositionally biased region" description="Basic and acidic residues" evidence="2">
    <location>
        <begin position="1660"/>
        <end position="1672"/>
    </location>
</feature>
<evidence type="ECO:0000259" key="3">
    <source>
        <dbReference type="Pfam" id="PF13976"/>
    </source>
</evidence>
<evidence type="ECO:0000313" key="5">
    <source>
        <dbReference type="EMBL" id="GEU72781.1"/>
    </source>
</evidence>
<dbReference type="InterPro" id="IPR012337">
    <property type="entry name" value="RNaseH-like_sf"/>
</dbReference>
<dbReference type="PANTHER" id="PTHR11439">
    <property type="entry name" value="GAG-POL-RELATED RETROTRANSPOSON"/>
    <property type="match status" value="1"/>
</dbReference>
<gene>
    <name evidence="5" type="ORF">Tci_044759</name>
</gene>
<dbReference type="CDD" id="cd09272">
    <property type="entry name" value="RNase_HI_RT_Ty1"/>
    <property type="match status" value="2"/>
</dbReference>
<evidence type="ECO:0000259" key="4">
    <source>
        <dbReference type="Pfam" id="PF25597"/>
    </source>
</evidence>
<feature type="domain" description="GAG-pre-integrase" evidence="3">
    <location>
        <begin position="584"/>
        <end position="642"/>
    </location>
</feature>
<feature type="region of interest" description="Disordered" evidence="2">
    <location>
        <begin position="821"/>
        <end position="846"/>
    </location>
</feature>
<comment type="caution">
    <text evidence="5">The sequence shown here is derived from an EMBL/GenBank/DDBJ whole genome shotgun (WGS) entry which is preliminary data.</text>
</comment>
<feature type="coiled-coil region" evidence="1">
    <location>
        <begin position="1332"/>
        <end position="1407"/>
    </location>
</feature>
<dbReference type="InterPro" id="IPR036397">
    <property type="entry name" value="RNaseH_sf"/>
</dbReference>
<protein>
    <submittedName>
        <fullName evidence="5">Ribonuclease H-like domain-containing protein</fullName>
    </submittedName>
</protein>
<evidence type="ECO:0000256" key="2">
    <source>
        <dbReference type="SAM" id="MobiDB-lite"/>
    </source>
</evidence>
<feature type="region of interest" description="Disordered" evidence="2">
    <location>
        <begin position="464"/>
        <end position="489"/>
    </location>
</feature>
<proteinExistence type="predicted"/>
<dbReference type="GO" id="GO:0003676">
    <property type="term" value="F:nucleic acid binding"/>
    <property type="evidence" value="ECO:0007669"/>
    <property type="project" value="InterPro"/>
</dbReference>
<dbReference type="PANTHER" id="PTHR11439:SF495">
    <property type="entry name" value="REVERSE TRANSCRIPTASE, RNA-DEPENDENT DNA POLYMERASE-RELATED"/>
    <property type="match status" value="1"/>
</dbReference>
<feature type="region of interest" description="Disordered" evidence="2">
    <location>
        <begin position="1124"/>
        <end position="1148"/>
    </location>
</feature>
<keyword evidence="1" id="KW-0175">Coiled coil</keyword>